<evidence type="ECO:0008006" key="4">
    <source>
        <dbReference type="Google" id="ProtNLM"/>
    </source>
</evidence>
<dbReference type="EMBL" id="JAVJAF010000001">
    <property type="protein sequence ID" value="MDR6232863.1"/>
    <property type="molecule type" value="Genomic_DNA"/>
</dbReference>
<evidence type="ECO:0000313" key="3">
    <source>
        <dbReference type="Proteomes" id="UP001268036"/>
    </source>
</evidence>
<evidence type="ECO:0000313" key="2">
    <source>
        <dbReference type="EMBL" id="MDR6232863.1"/>
    </source>
</evidence>
<proteinExistence type="predicted"/>
<dbReference type="RefSeq" id="WP_309754997.1">
    <property type="nucleotide sequence ID" value="NZ_JAVJAF010000001.1"/>
</dbReference>
<gene>
    <name evidence="2" type="ORF">QE440_000604</name>
</gene>
<dbReference type="SUPFAM" id="SSF48056">
    <property type="entry name" value="Di-copper centre-containing domain"/>
    <property type="match status" value="1"/>
</dbReference>
<dbReference type="AlphaFoldDB" id="A0AAJ2BER3"/>
<evidence type="ECO:0000256" key="1">
    <source>
        <dbReference type="SAM" id="MobiDB-lite"/>
    </source>
</evidence>
<dbReference type="Proteomes" id="UP001268036">
    <property type="component" value="Unassembled WGS sequence"/>
</dbReference>
<organism evidence="2 3">
    <name type="scientific">Pseudomonas oryzihabitans</name>
    <dbReference type="NCBI Taxonomy" id="47885"/>
    <lineage>
        <taxon>Bacteria</taxon>
        <taxon>Pseudomonadati</taxon>
        <taxon>Pseudomonadota</taxon>
        <taxon>Gammaproteobacteria</taxon>
        <taxon>Pseudomonadales</taxon>
        <taxon>Pseudomonadaceae</taxon>
        <taxon>Pseudomonas</taxon>
    </lineage>
</organism>
<accession>A0AAJ2BER3</accession>
<feature type="region of interest" description="Disordered" evidence="1">
    <location>
        <begin position="237"/>
        <end position="256"/>
    </location>
</feature>
<sequence>MKVSRRHLLGALAVTGAAVLPARDLARWTAPAEPPPTPGEANLELAPTALARFGDRLRGLWQLGPLAEPLPGLPATGLEMVLDVGAQGRAIQGFLGLPEHLRGVATPPYRLLGDLRGDAGGAFTCRLYSGEASVPAYELRLLFDEVWAAAADSGAGSLSGRLLPLALAPSAPQPVGSFVAVKRVFPLARERLQLHPALLAMLAAPDHRLFHQLWHATRDRWHRLNERQRDALRALSWQPGPLDRERDARGPHKDRNGSGVDFLFMHRHMLQHTRSMQDLPSWPRLPRTAPALQQDRQAFLRQLDNHDGFAVPPAWVAEGDEEYSLWLRGLKSDEAYESNFLAWESRYQDPEYLARLTLGQFGSEMELGMHDWLHMRWASVTRDPANGAAVIGDRDPLDFSPRWFGAENDFLGDPFSSHVNPVFWSFHGWIDDRIEDWYRAHQRFHPGQVERHQQHGVLWFTPGRWVEVDDPWLGPSTHGCGLSAVQAASNQPVLDVETMKLALRTVFSETDLLGRWLDRTPRRPWYARHAKWPLSS</sequence>
<reference evidence="2" key="1">
    <citation type="submission" date="2023-08" db="EMBL/GenBank/DDBJ databases">
        <title>Functional and genomic diversity of the sorghum phyllosphere microbiome.</title>
        <authorList>
            <person name="Shade A."/>
        </authorList>
    </citation>
    <scope>NUCLEOTIDE SEQUENCE</scope>
    <source>
        <strain evidence="2">SORGH_AS_0201</strain>
    </source>
</reference>
<dbReference type="InterPro" id="IPR008922">
    <property type="entry name" value="Di-copper_centre_dom_sf"/>
</dbReference>
<name>A0AAJ2BER3_9PSED</name>
<dbReference type="PROSITE" id="PS51318">
    <property type="entry name" value="TAT"/>
    <property type="match status" value="1"/>
</dbReference>
<dbReference type="InterPro" id="IPR006311">
    <property type="entry name" value="TAT_signal"/>
</dbReference>
<comment type="caution">
    <text evidence="2">The sequence shown here is derived from an EMBL/GenBank/DDBJ whole genome shotgun (WGS) entry which is preliminary data.</text>
</comment>
<feature type="compositionally biased region" description="Basic and acidic residues" evidence="1">
    <location>
        <begin position="242"/>
        <end position="256"/>
    </location>
</feature>
<protein>
    <recommendedName>
        <fullName evidence="4">PvdJ/PvdD/PvdP-like protein</fullName>
    </recommendedName>
</protein>